<organism evidence="14 15">
    <name type="scientific">Candidatus Erwinia haradaeae</name>
    <dbReference type="NCBI Taxonomy" id="1922217"/>
    <lineage>
        <taxon>Bacteria</taxon>
        <taxon>Pseudomonadati</taxon>
        <taxon>Pseudomonadota</taxon>
        <taxon>Gammaproteobacteria</taxon>
        <taxon>Enterobacterales</taxon>
        <taxon>Erwiniaceae</taxon>
        <taxon>Erwinia</taxon>
    </lineage>
</organism>
<evidence type="ECO:0000256" key="1">
    <source>
        <dbReference type="ARBA" id="ARBA00004496"/>
    </source>
</evidence>
<evidence type="ECO:0000256" key="5">
    <source>
        <dbReference type="ARBA" id="ARBA00022679"/>
    </source>
</evidence>
<dbReference type="PIRSF" id="PIRSF000804">
    <property type="entry name" value="DNA_pol_III_b"/>
    <property type="match status" value="1"/>
</dbReference>
<dbReference type="Gene3D" id="3.70.10.10">
    <property type="match status" value="1"/>
</dbReference>
<keyword evidence="7 10" id="KW-0235">DNA replication</keyword>
<dbReference type="CDD" id="cd00140">
    <property type="entry name" value="beta_clamp"/>
    <property type="match status" value="1"/>
</dbReference>
<dbReference type="SMART" id="SM00480">
    <property type="entry name" value="POL3Bc"/>
    <property type="match status" value="1"/>
</dbReference>
<dbReference type="NCBIfam" id="TIGR00663">
    <property type="entry name" value="dnan"/>
    <property type="match status" value="1"/>
</dbReference>
<dbReference type="PANTHER" id="PTHR30478:SF0">
    <property type="entry name" value="BETA SLIDING CLAMP"/>
    <property type="match status" value="1"/>
</dbReference>
<dbReference type="OrthoDB" id="8421503at2"/>
<evidence type="ECO:0000259" key="11">
    <source>
        <dbReference type="Pfam" id="PF00712"/>
    </source>
</evidence>
<keyword evidence="8 10" id="KW-0239">DNA-directed DNA polymerase</keyword>
<dbReference type="GO" id="GO:0042802">
    <property type="term" value="F:identical protein binding"/>
    <property type="evidence" value="ECO:0007669"/>
    <property type="project" value="UniProtKB-ARBA"/>
</dbReference>
<dbReference type="PANTHER" id="PTHR30478">
    <property type="entry name" value="DNA POLYMERASE III SUBUNIT BETA"/>
    <property type="match status" value="1"/>
</dbReference>
<comment type="similarity">
    <text evidence="2 10">Belongs to the beta sliding clamp family.</text>
</comment>
<keyword evidence="6 10" id="KW-0548">Nucleotidyltransferase</keyword>
<dbReference type="InterPro" id="IPR022637">
    <property type="entry name" value="DNA_polIII_beta_cen"/>
</dbReference>
<dbReference type="SUPFAM" id="SSF55979">
    <property type="entry name" value="DNA clamp"/>
    <property type="match status" value="3"/>
</dbReference>
<evidence type="ECO:0000256" key="6">
    <source>
        <dbReference type="ARBA" id="ARBA00022695"/>
    </source>
</evidence>
<dbReference type="GO" id="GO:0006271">
    <property type="term" value="P:DNA strand elongation involved in DNA replication"/>
    <property type="evidence" value="ECO:0007669"/>
    <property type="project" value="TreeGrafter"/>
</dbReference>
<dbReference type="EMBL" id="LR217703">
    <property type="protein sequence ID" value="VFP79530.1"/>
    <property type="molecule type" value="Genomic_DNA"/>
</dbReference>
<dbReference type="GO" id="GO:0003887">
    <property type="term" value="F:DNA-directed DNA polymerase activity"/>
    <property type="evidence" value="ECO:0007669"/>
    <property type="project" value="UniProtKB-UniRule"/>
</dbReference>
<evidence type="ECO:0000256" key="4">
    <source>
        <dbReference type="ARBA" id="ARBA00022490"/>
    </source>
</evidence>
<dbReference type="GO" id="GO:0005737">
    <property type="term" value="C:cytoplasm"/>
    <property type="evidence" value="ECO:0007669"/>
    <property type="project" value="UniProtKB-SubCell"/>
</dbReference>
<evidence type="ECO:0000313" key="14">
    <source>
        <dbReference type="EMBL" id="VFP79530.1"/>
    </source>
</evidence>
<dbReference type="Pfam" id="PF02767">
    <property type="entry name" value="DNA_pol3_beta_2"/>
    <property type="match status" value="1"/>
</dbReference>
<evidence type="ECO:0000259" key="12">
    <source>
        <dbReference type="Pfam" id="PF02767"/>
    </source>
</evidence>
<comment type="subunit">
    <text evidence="10">Forms a ring-shaped head-to-tail homodimer around DNA.</text>
</comment>
<evidence type="ECO:0000256" key="10">
    <source>
        <dbReference type="PIRNR" id="PIRNR000804"/>
    </source>
</evidence>
<comment type="function">
    <text evidence="10">Confers DNA tethering and processivity to DNA polymerases and other proteins. Acts as a clamp, forming a ring around DNA (a reaction catalyzed by the clamp-loading complex) which diffuses in an ATP-independent manner freely and bidirectionally along dsDNA. Initially characterized for its ability to contact the catalytic subunit of DNA polymerase III (Pol III), a complex, multichain enzyme responsible for most of the replicative synthesis in bacteria; Pol III exhibits 3'-5' exonuclease proofreading activity. The beta chain is required for initiation of replication as well as for processivity of DNA replication.</text>
</comment>
<dbReference type="Proteomes" id="UP000294412">
    <property type="component" value="Chromosome"/>
</dbReference>
<dbReference type="InterPro" id="IPR022634">
    <property type="entry name" value="DNA_polIII_beta_N"/>
</dbReference>
<evidence type="ECO:0000256" key="2">
    <source>
        <dbReference type="ARBA" id="ARBA00010752"/>
    </source>
</evidence>
<feature type="domain" description="DNA polymerase III beta sliding clamp central" evidence="12">
    <location>
        <begin position="130"/>
        <end position="243"/>
    </location>
</feature>
<keyword evidence="9" id="KW-0238">DNA-binding</keyword>
<evidence type="ECO:0000256" key="8">
    <source>
        <dbReference type="ARBA" id="ARBA00022932"/>
    </source>
</evidence>
<accession>A0A451D1Q5</accession>
<keyword evidence="5 10" id="KW-0808">Transferase</keyword>
<dbReference type="Pfam" id="PF00712">
    <property type="entry name" value="DNA_pol3_beta"/>
    <property type="match status" value="1"/>
</dbReference>
<dbReference type="GO" id="GO:0009360">
    <property type="term" value="C:DNA polymerase III complex"/>
    <property type="evidence" value="ECO:0007669"/>
    <property type="project" value="InterPro"/>
</dbReference>
<feature type="domain" description="DNA polymerase III beta sliding clamp N-terminal" evidence="11">
    <location>
        <begin position="1"/>
        <end position="120"/>
    </location>
</feature>
<evidence type="ECO:0000256" key="7">
    <source>
        <dbReference type="ARBA" id="ARBA00022705"/>
    </source>
</evidence>
<evidence type="ECO:0000313" key="15">
    <source>
        <dbReference type="Proteomes" id="UP000294412"/>
    </source>
</evidence>
<comment type="subcellular location">
    <subcellularLocation>
        <location evidence="1 10">Cytoplasm</location>
    </subcellularLocation>
</comment>
<dbReference type="AlphaFoldDB" id="A0A451D1Q5"/>
<dbReference type="RefSeq" id="WP_157993328.1">
    <property type="nucleotide sequence ID" value="NZ_LR217703.1"/>
</dbReference>
<dbReference type="GO" id="GO:0003677">
    <property type="term" value="F:DNA binding"/>
    <property type="evidence" value="ECO:0007669"/>
    <property type="project" value="UniProtKB-UniRule"/>
</dbReference>
<feature type="domain" description="DNA polymerase III beta sliding clamp C-terminal" evidence="13">
    <location>
        <begin position="245"/>
        <end position="365"/>
    </location>
</feature>
<evidence type="ECO:0000259" key="13">
    <source>
        <dbReference type="Pfam" id="PF02768"/>
    </source>
</evidence>
<proteinExistence type="inferred from homology"/>
<dbReference type="InterPro" id="IPR046938">
    <property type="entry name" value="DNA_clamp_sf"/>
</dbReference>
<reference evidence="14 15" key="1">
    <citation type="submission" date="2019-02" db="EMBL/GenBank/DDBJ databases">
        <authorList>
            <person name="Manzano-Marin A."/>
            <person name="Manzano-Marin A."/>
        </authorList>
    </citation>
    <scope>NUCLEOTIDE SEQUENCE [LARGE SCALE GENOMIC DNA]</scope>
    <source>
        <strain evidence="14 15">ErCicuneomaculata</strain>
    </source>
</reference>
<name>A0A451D1Q5_9GAMM</name>
<evidence type="ECO:0000256" key="3">
    <source>
        <dbReference type="ARBA" id="ARBA00021035"/>
    </source>
</evidence>
<protein>
    <recommendedName>
        <fullName evidence="3 10">Beta sliding clamp</fullName>
    </recommendedName>
</protein>
<dbReference type="GO" id="GO:0008408">
    <property type="term" value="F:3'-5' exonuclease activity"/>
    <property type="evidence" value="ECO:0007669"/>
    <property type="project" value="InterPro"/>
</dbReference>
<dbReference type="FunFam" id="3.10.150.10:FF:000001">
    <property type="entry name" value="Beta sliding clamp"/>
    <property type="match status" value="1"/>
</dbReference>
<keyword evidence="4 10" id="KW-0963">Cytoplasm</keyword>
<dbReference type="InterPro" id="IPR001001">
    <property type="entry name" value="DNA_polIII_beta"/>
</dbReference>
<evidence type="ECO:0000256" key="9">
    <source>
        <dbReference type="ARBA" id="ARBA00023125"/>
    </source>
</evidence>
<dbReference type="Pfam" id="PF02768">
    <property type="entry name" value="DNA_pol3_beta_3"/>
    <property type="match status" value="1"/>
</dbReference>
<dbReference type="InterPro" id="IPR022635">
    <property type="entry name" value="DNA_polIII_beta_C"/>
</dbReference>
<dbReference type="Gene3D" id="3.10.150.10">
    <property type="entry name" value="DNA Polymerase III, subunit A, domain 2"/>
    <property type="match status" value="1"/>
</dbReference>
<sequence precursor="true">MQFSLKRECLLKPLQQVSAPLGSRPSLPILGHLLLVVQKNILFLTSANLEIEISVHIALIKIHEEGSITIPARKFLDICRGLPVGSDIAVLLQGDQVLIISGRSRFSLSTLPASDFPNLDKFQSEVEFHITQDKMSHLIEATQFSMAHQDVRYYLNGILFETAGQELHTVATDGHRLAKCSIPIDKILPNYSVIIPRKGVVELLRLLDNNSMLVHLKLGRNHIRAISDNFIFTSKLIDGLFPDYRRIFLTKPDKIMKVNCNLFKQACTRVSILSNTKLRNIRFDINKNCLKITANNSEQEVAEETLDITYNGSQMEIGLNVSYILDVLNVLKCDTVCILLVDATSRIQIENAITQSETYIIMPMRI</sequence>
<gene>
    <name evidence="14" type="primary">dnaN</name>
    <name evidence="14" type="ORF">ERCICUMA2628_081</name>
</gene>